<keyword evidence="3" id="KW-0805">Transcription regulation</keyword>
<dbReference type="InterPro" id="IPR002178">
    <property type="entry name" value="PTS_EIIA_type-2_dom"/>
</dbReference>
<evidence type="ECO:0000259" key="6">
    <source>
        <dbReference type="PROSITE" id="PS51094"/>
    </source>
</evidence>
<feature type="domain" description="PTS EIIB type-2" evidence="7">
    <location>
        <begin position="427"/>
        <end position="515"/>
    </location>
</feature>
<dbReference type="InterPro" id="IPR007737">
    <property type="entry name" value="Mga_HTH"/>
</dbReference>
<dbReference type="SUPFAM" id="SSF55804">
    <property type="entry name" value="Phoshotransferase/anion transport protein"/>
    <property type="match status" value="1"/>
</dbReference>
<dbReference type="InterPro" id="IPR013011">
    <property type="entry name" value="PTS_EIIB_2"/>
</dbReference>
<dbReference type="SUPFAM" id="SSF52794">
    <property type="entry name" value="PTS system IIB component-like"/>
    <property type="match status" value="1"/>
</dbReference>
<dbReference type="SUPFAM" id="SSF63520">
    <property type="entry name" value="PTS-regulatory domain, PRD"/>
    <property type="match status" value="2"/>
</dbReference>
<dbReference type="Pfam" id="PF02302">
    <property type="entry name" value="PTS_IIB"/>
    <property type="match status" value="1"/>
</dbReference>
<evidence type="ECO:0000256" key="1">
    <source>
        <dbReference type="ARBA" id="ARBA00022679"/>
    </source>
</evidence>
<dbReference type="Pfam" id="PF08279">
    <property type="entry name" value="HTH_11"/>
    <property type="match status" value="1"/>
</dbReference>
<evidence type="ECO:0000256" key="3">
    <source>
        <dbReference type="ARBA" id="ARBA00023015"/>
    </source>
</evidence>
<keyword evidence="1" id="KW-0808">Transferase</keyword>
<evidence type="ECO:0000256" key="4">
    <source>
        <dbReference type="ARBA" id="ARBA00023159"/>
    </source>
</evidence>
<dbReference type="InterPro" id="IPR036390">
    <property type="entry name" value="WH_DNA-bd_sf"/>
</dbReference>
<dbReference type="Gene3D" id="3.40.930.10">
    <property type="entry name" value="Mannitol-specific EII, Chain A"/>
    <property type="match status" value="1"/>
</dbReference>
<dbReference type="Gene3D" id="3.40.50.2300">
    <property type="match status" value="1"/>
</dbReference>
<evidence type="ECO:0000313" key="9">
    <source>
        <dbReference type="EMBL" id="GAA0742613.1"/>
    </source>
</evidence>
<evidence type="ECO:0000256" key="5">
    <source>
        <dbReference type="ARBA" id="ARBA00023163"/>
    </source>
</evidence>
<feature type="domain" description="PTS EIIA type-2" evidence="6">
    <location>
        <begin position="546"/>
        <end position="690"/>
    </location>
</feature>
<dbReference type="RefSeq" id="WP_343762019.1">
    <property type="nucleotide sequence ID" value="NZ_BAAACG010000010.1"/>
</dbReference>
<dbReference type="Pfam" id="PF00359">
    <property type="entry name" value="PTS_EIIA_2"/>
    <property type="match status" value="1"/>
</dbReference>
<dbReference type="SUPFAM" id="SSF46785">
    <property type="entry name" value="Winged helix' DNA-binding domain"/>
    <property type="match status" value="1"/>
</dbReference>
<dbReference type="Pfam" id="PF05043">
    <property type="entry name" value="Mga"/>
    <property type="match status" value="1"/>
</dbReference>
<dbReference type="PANTHER" id="PTHR30185:SF18">
    <property type="entry name" value="TRANSCRIPTIONAL REGULATOR MTLR"/>
    <property type="match status" value="1"/>
</dbReference>
<dbReference type="CDD" id="cd00211">
    <property type="entry name" value="PTS_IIA_fru"/>
    <property type="match status" value="1"/>
</dbReference>
<accession>A0ABN1JM00</accession>
<dbReference type="PROSITE" id="PS51099">
    <property type="entry name" value="PTS_EIIB_TYPE_2"/>
    <property type="match status" value="1"/>
</dbReference>
<organism evidence="9 10">
    <name type="scientific">Clostridium oceanicum</name>
    <dbReference type="NCBI Taxonomy" id="1543"/>
    <lineage>
        <taxon>Bacteria</taxon>
        <taxon>Bacillati</taxon>
        <taxon>Bacillota</taxon>
        <taxon>Clostridia</taxon>
        <taxon>Eubacteriales</taxon>
        <taxon>Clostridiaceae</taxon>
        <taxon>Clostridium</taxon>
    </lineage>
</organism>
<dbReference type="Gene3D" id="1.10.1790.10">
    <property type="entry name" value="PRD domain"/>
    <property type="match status" value="2"/>
</dbReference>
<dbReference type="InterPro" id="IPR003501">
    <property type="entry name" value="PTS_EIIB_2/3"/>
</dbReference>
<keyword evidence="10" id="KW-1185">Reference proteome</keyword>
<evidence type="ECO:0000256" key="2">
    <source>
        <dbReference type="ARBA" id="ARBA00022737"/>
    </source>
</evidence>
<dbReference type="EMBL" id="BAAACG010000010">
    <property type="protein sequence ID" value="GAA0742613.1"/>
    <property type="molecule type" value="Genomic_DNA"/>
</dbReference>
<name>A0ABN1JM00_9CLOT</name>
<dbReference type="Pfam" id="PF00874">
    <property type="entry name" value="PRD"/>
    <property type="match status" value="2"/>
</dbReference>
<dbReference type="Gene3D" id="1.10.10.10">
    <property type="entry name" value="Winged helix-like DNA-binding domain superfamily/Winged helix DNA-binding domain"/>
    <property type="match status" value="2"/>
</dbReference>
<gene>
    <name evidence="9" type="ORF">GCM10008906_25350</name>
</gene>
<dbReference type="PROSITE" id="PS51372">
    <property type="entry name" value="PRD_2"/>
    <property type="match status" value="2"/>
</dbReference>
<dbReference type="Proteomes" id="UP001501510">
    <property type="component" value="Unassembled WGS sequence"/>
</dbReference>
<dbReference type="InterPro" id="IPR036095">
    <property type="entry name" value="PTS_EIIB-like_sf"/>
</dbReference>
<feature type="domain" description="PRD" evidence="8">
    <location>
        <begin position="316"/>
        <end position="423"/>
    </location>
</feature>
<keyword evidence="4" id="KW-0010">Activator</keyword>
<dbReference type="CDD" id="cd05568">
    <property type="entry name" value="PTS_IIB_bgl_like"/>
    <property type="match status" value="1"/>
</dbReference>
<comment type="caution">
    <text evidence="9">The sequence shown here is derived from an EMBL/GenBank/DDBJ whole genome shotgun (WGS) entry which is preliminary data.</text>
</comment>
<dbReference type="InterPro" id="IPR013196">
    <property type="entry name" value="HTH_11"/>
</dbReference>
<proteinExistence type="predicted"/>
<dbReference type="PROSITE" id="PS51094">
    <property type="entry name" value="PTS_EIIA_TYPE_2"/>
    <property type="match status" value="1"/>
</dbReference>
<keyword evidence="2" id="KW-0677">Repeat</keyword>
<keyword evidence="5" id="KW-0804">Transcription</keyword>
<dbReference type="PANTHER" id="PTHR30185">
    <property type="entry name" value="CRYPTIC BETA-GLUCOSIDE BGL OPERON ANTITERMINATOR"/>
    <property type="match status" value="1"/>
</dbReference>
<dbReference type="InterPro" id="IPR050661">
    <property type="entry name" value="BglG_antiterminators"/>
</dbReference>
<evidence type="ECO:0000259" key="7">
    <source>
        <dbReference type="PROSITE" id="PS51099"/>
    </source>
</evidence>
<dbReference type="InterPro" id="IPR036634">
    <property type="entry name" value="PRD_sf"/>
</dbReference>
<feature type="domain" description="PRD" evidence="8">
    <location>
        <begin position="200"/>
        <end position="305"/>
    </location>
</feature>
<dbReference type="InterPro" id="IPR011608">
    <property type="entry name" value="PRD"/>
</dbReference>
<protein>
    <submittedName>
        <fullName evidence="9">BglG family transcription antiterminator</fullName>
    </submittedName>
</protein>
<evidence type="ECO:0000259" key="8">
    <source>
        <dbReference type="PROSITE" id="PS51372"/>
    </source>
</evidence>
<reference evidence="9 10" key="1">
    <citation type="journal article" date="2019" name="Int. J. Syst. Evol. Microbiol.">
        <title>The Global Catalogue of Microorganisms (GCM) 10K type strain sequencing project: providing services to taxonomists for standard genome sequencing and annotation.</title>
        <authorList>
            <consortium name="The Broad Institute Genomics Platform"/>
            <consortium name="The Broad Institute Genome Sequencing Center for Infectious Disease"/>
            <person name="Wu L."/>
            <person name="Ma J."/>
        </authorList>
    </citation>
    <scope>NUCLEOTIDE SEQUENCE [LARGE SCALE GENOMIC DNA]</scope>
    <source>
        <strain evidence="9 10">JCM 1407</strain>
    </source>
</reference>
<dbReference type="InterPro" id="IPR016152">
    <property type="entry name" value="PTrfase/Anion_transptr"/>
</dbReference>
<sequence length="695" mass="80980">MYPLSKRQSKIVKELMHLDDYINIKELSEKFSVSSRTIRYDLDKISYWLKENNMDLIRKPNKGIKIESNLEAKNLEKKLRGLNPYNRILSKEERQKIIFLKLYNEEKVKIEDIAKELLISKKTCSGDIKNLEKNLEKYSITIEYKNKKGLYLKGNENAIRKIIVNIINEVLNTNYLLEFIGEKTKYQLKIISYLSENLKIIDFEDIKIIFKILDEAMKYMDINLADDAYASLAIHILIAIKRMSKKNKMEIDESKIKYLKNKKEYLIGTYISRRIEETFKIDFNENEIANIALHLMGSKLYKEVENLDSIESENLEIEKEIFKINDEMIEIAEKCMGLNLKEDSQFKNALLLHLKPAVYRLKNNMRIDNPLLEEMKLRYPFVYQVAYKCSKVMEDYLKIEIPESEIGYIAMHLGAVFEKKHSSFQFVKCLVVCTSGIGTSQLLSIRLKKLLPELQIVGVCSIKDIDRYIDKVQFIISTVDFKNDKVPILKVSPFLNESDLKIIRSQILKVSQINKFMYFNKNDNIVKFNKNSNKKYDKELDPMLKDILNLDNIELNVKATDWKDCIRRAGGLLVDTAMVTKNYVEAMVEAVEKYGPYIVIMPGVAFAHARPCEDVKKPCMSLITLEKPIEFNCGEKDPVSIVFAFGSVNQNGHLSALQDLARFLEKDENIEFITNSKDKELVLKNIIKYEEQIKE</sequence>
<evidence type="ECO:0000313" key="10">
    <source>
        <dbReference type="Proteomes" id="UP001501510"/>
    </source>
</evidence>
<dbReference type="InterPro" id="IPR036388">
    <property type="entry name" value="WH-like_DNA-bd_sf"/>
</dbReference>